<protein>
    <submittedName>
        <fullName evidence="1">Uncharacterized protein</fullName>
    </submittedName>
</protein>
<dbReference type="Proteomes" id="UP000271098">
    <property type="component" value="Unassembled WGS sequence"/>
</dbReference>
<dbReference type="OrthoDB" id="5851155at2759"/>
<reference evidence="1 2" key="1">
    <citation type="submission" date="2018-11" db="EMBL/GenBank/DDBJ databases">
        <authorList>
            <consortium name="Pathogen Informatics"/>
        </authorList>
    </citation>
    <scope>NUCLEOTIDE SEQUENCE [LARGE SCALE GENOMIC DNA]</scope>
</reference>
<dbReference type="EMBL" id="UYRT01035462">
    <property type="protein sequence ID" value="VDK80321.1"/>
    <property type="molecule type" value="Genomic_DNA"/>
</dbReference>
<dbReference type="AlphaFoldDB" id="A0A3P6US50"/>
<proteinExistence type="predicted"/>
<name>A0A3P6US50_9BILA</name>
<organism evidence="1 2">
    <name type="scientific">Gongylonema pulchrum</name>
    <dbReference type="NCBI Taxonomy" id="637853"/>
    <lineage>
        <taxon>Eukaryota</taxon>
        <taxon>Metazoa</taxon>
        <taxon>Ecdysozoa</taxon>
        <taxon>Nematoda</taxon>
        <taxon>Chromadorea</taxon>
        <taxon>Rhabditida</taxon>
        <taxon>Spirurina</taxon>
        <taxon>Spiruromorpha</taxon>
        <taxon>Spiruroidea</taxon>
        <taxon>Gongylonematidae</taxon>
        <taxon>Gongylonema</taxon>
    </lineage>
</organism>
<evidence type="ECO:0000313" key="2">
    <source>
        <dbReference type="Proteomes" id="UP000271098"/>
    </source>
</evidence>
<sequence>MAQVQEYADVGISVRGSYYPGNKEPKDGERKLFLFLEARSELALRRAREEILRIMKDTVRQMAQTGARSAGMAGRYKVF</sequence>
<gene>
    <name evidence="1" type="ORF">GPUH_LOCUS9987</name>
</gene>
<evidence type="ECO:0000313" key="1">
    <source>
        <dbReference type="EMBL" id="VDK80321.1"/>
    </source>
</evidence>
<keyword evidence="2" id="KW-1185">Reference proteome</keyword>
<accession>A0A3P6US50</accession>